<dbReference type="Pfam" id="PF01035">
    <property type="entry name" value="DNA_binding_1"/>
    <property type="match status" value="1"/>
</dbReference>
<keyword evidence="6" id="KW-0227">DNA damage</keyword>
<dbReference type="GO" id="GO:0003908">
    <property type="term" value="F:methylated-DNA-[protein]-cysteine S-methyltransferase activity"/>
    <property type="evidence" value="ECO:0007669"/>
    <property type="project" value="UniProtKB-EC"/>
</dbReference>
<accession>A0A074LTG4</accession>
<dbReference type="PANTHER" id="PTHR10815:SF12">
    <property type="entry name" value="METHYLATED-DNA--PROTEIN-CYSTEINE METHYLTRANSFERASE, INDUCIBLE"/>
    <property type="match status" value="1"/>
</dbReference>
<keyword evidence="5" id="KW-0808">Transferase</keyword>
<dbReference type="PANTHER" id="PTHR10815">
    <property type="entry name" value="METHYLATED-DNA--PROTEIN-CYSTEINE METHYLTRANSFERASE"/>
    <property type="match status" value="1"/>
</dbReference>
<comment type="catalytic activity">
    <reaction evidence="8">
        <text>a 6-O-methyl-2'-deoxyguanosine in DNA + L-cysteinyl-[protein] = S-methyl-L-cysteinyl-[protein] + a 2'-deoxyguanosine in DNA</text>
        <dbReference type="Rhea" id="RHEA:24000"/>
        <dbReference type="Rhea" id="RHEA-COMP:10131"/>
        <dbReference type="Rhea" id="RHEA-COMP:10132"/>
        <dbReference type="Rhea" id="RHEA-COMP:11367"/>
        <dbReference type="Rhea" id="RHEA-COMP:11368"/>
        <dbReference type="ChEBI" id="CHEBI:29950"/>
        <dbReference type="ChEBI" id="CHEBI:82612"/>
        <dbReference type="ChEBI" id="CHEBI:85445"/>
        <dbReference type="ChEBI" id="CHEBI:85448"/>
        <dbReference type="EC" id="2.1.1.63"/>
    </reaction>
</comment>
<evidence type="ECO:0000256" key="6">
    <source>
        <dbReference type="ARBA" id="ARBA00022763"/>
    </source>
</evidence>
<dbReference type="FunFam" id="1.10.10.10:FF:000214">
    <property type="entry name" value="Methylated-DNA--protein-cysteine methyltransferase"/>
    <property type="match status" value="1"/>
</dbReference>
<dbReference type="CDD" id="cd06445">
    <property type="entry name" value="ATase"/>
    <property type="match status" value="1"/>
</dbReference>
<sequence length="172" mass="18896">MNVYWDRVENAGNQYYLAKTDKGLLVTTLAGEDESYFSERVRQKEPGAVLIHDPQRLASETQQVREYFAGKRFEFDVEFDLRGTEFQVAVWKALYDIPYGETRSYLDIATAIGRPKAVRAVGGACGANPVSLIIPCHRVVGKSGAMTGFSAAGGIESKKNMLAFEAGHAALL</sequence>
<organism evidence="10 11">
    <name type="scientific">Tumebacillus flagellatus</name>
    <dbReference type="NCBI Taxonomy" id="1157490"/>
    <lineage>
        <taxon>Bacteria</taxon>
        <taxon>Bacillati</taxon>
        <taxon>Bacillota</taxon>
        <taxon>Bacilli</taxon>
        <taxon>Bacillales</taxon>
        <taxon>Alicyclobacillaceae</taxon>
        <taxon>Tumebacillus</taxon>
    </lineage>
</organism>
<feature type="domain" description="Methylated-DNA-[protein]-cysteine S-methyltransferase DNA binding" evidence="9">
    <location>
        <begin position="85"/>
        <end position="166"/>
    </location>
</feature>
<gene>
    <name evidence="10" type="ORF">EL26_08005</name>
</gene>
<reference evidence="10" key="2">
    <citation type="submission" date="2014-04" db="EMBL/GenBank/DDBJ databases">
        <authorList>
            <person name="Wang Q.-Y."/>
            <person name="Xie N.-Z."/>
            <person name="Qin Y."/>
            <person name="Shen N.-K."/>
            <person name="Zhu J."/>
            <person name="Mi H.-Z."/>
            <person name="Huang R.-B."/>
        </authorList>
    </citation>
    <scope>NUCLEOTIDE SEQUENCE</scope>
    <source>
        <strain evidence="10">GST4</strain>
    </source>
</reference>
<keyword evidence="11" id="KW-1185">Reference proteome</keyword>
<dbReference type="EC" id="2.1.1.63" evidence="3"/>
<dbReference type="EMBL" id="JMIR01000008">
    <property type="protein sequence ID" value="KEO83850.1"/>
    <property type="molecule type" value="Genomic_DNA"/>
</dbReference>
<evidence type="ECO:0000256" key="1">
    <source>
        <dbReference type="ARBA" id="ARBA00001286"/>
    </source>
</evidence>
<reference evidence="10" key="1">
    <citation type="journal article" date="2013" name="Int. J. Syst. Evol. Microbiol.">
        <title>Tumebacillus flagellatus sp. nov., an alpha-amylase/pullulanase-producing bacterium isolated from cassava wastewater.</title>
        <authorList>
            <person name="Wang Q."/>
            <person name="Xie N."/>
            <person name="Qin Y."/>
            <person name="Shen N."/>
            <person name="Zhu J."/>
            <person name="Mi H."/>
            <person name="Huang R."/>
        </authorList>
    </citation>
    <scope>NUCLEOTIDE SEQUENCE [LARGE SCALE GENOMIC DNA]</scope>
    <source>
        <strain evidence="10">GST4</strain>
    </source>
</reference>
<dbReference type="NCBIfam" id="TIGR00589">
    <property type="entry name" value="ogt"/>
    <property type="match status" value="1"/>
</dbReference>
<evidence type="ECO:0000313" key="11">
    <source>
        <dbReference type="Proteomes" id="UP000027931"/>
    </source>
</evidence>
<dbReference type="GO" id="GO:0032259">
    <property type="term" value="P:methylation"/>
    <property type="evidence" value="ECO:0007669"/>
    <property type="project" value="UniProtKB-KW"/>
</dbReference>
<comment type="caution">
    <text evidence="10">The sequence shown here is derived from an EMBL/GenBank/DDBJ whole genome shotgun (WGS) entry which is preliminary data.</text>
</comment>
<comment type="similarity">
    <text evidence="2">Belongs to the MGMT family.</text>
</comment>
<dbReference type="Proteomes" id="UP000027931">
    <property type="component" value="Unassembled WGS sequence"/>
</dbReference>
<dbReference type="eggNOG" id="COG0350">
    <property type="taxonomic scope" value="Bacteria"/>
</dbReference>
<protein>
    <recommendedName>
        <fullName evidence="3">methylated-DNA--[protein]-cysteine S-methyltransferase</fullName>
        <ecNumber evidence="3">2.1.1.63</ecNumber>
    </recommendedName>
</protein>
<dbReference type="SUPFAM" id="SSF53155">
    <property type="entry name" value="Methylated DNA-protein cysteine methyltransferase domain"/>
    <property type="match status" value="1"/>
</dbReference>
<comment type="catalytic activity">
    <reaction evidence="1">
        <text>a 4-O-methyl-thymidine in DNA + L-cysteinyl-[protein] = a thymidine in DNA + S-methyl-L-cysteinyl-[protein]</text>
        <dbReference type="Rhea" id="RHEA:53428"/>
        <dbReference type="Rhea" id="RHEA-COMP:10131"/>
        <dbReference type="Rhea" id="RHEA-COMP:10132"/>
        <dbReference type="Rhea" id="RHEA-COMP:13555"/>
        <dbReference type="Rhea" id="RHEA-COMP:13556"/>
        <dbReference type="ChEBI" id="CHEBI:29950"/>
        <dbReference type="ChEBI" id="CHEBI:82612"/>
        <dbReference type="ChEBI" id="CHEBI:137386"/>
        <dbReference type="ChEBI" id="CHEBI:137387"/>
        <dbReference type="EC" id="2.1.1.63"/>
    </reaction>
</comment>
<dbReference type="GO" id="GO:0006281">
    <property type="term" value="P:DNA repair"/>
    <property type="evidence" value="ECO:0007669"/>
    <property type="project" value="UniProtKB-KW"/>
</dbReference>
<evidence type="ECO:0000259" key="9">
    <source>
        <dbReference type="Pfam" id="PF01035"/>
    </source>
</evidence>
<evidence type="ECO:0000256" key="5">
    <source>
        <dbReference type="ARBA" id="ARBA00022679"/>
    </source>
</evidence>
<evidence type="ECO:0000256" key="7">
    <source>
        <dbReference type="ARBA" id="ARBA00023204"/>
    </source>
</evidence>
<name>A0A074LTG4_9BACL</name>
<dbReference type="InterPro" id="IPR036388">
    <property type="entry name" value="WH-like_DNA-bd_sf"/>
</dbReference>
<proteinExistence type="inferred from homology"/>
<keyword evidence="7" id="KW-0234">DNA repair</keyword>
<evidence type="ECO:0000256" key="2">
    <source>
        <dbReference type="ARBA" id="ARBA00008711"/>
    </source>
</evidence>
<dbReference type="STRING" id="1157490.EL26_08005"/>
<keyword evidence="4" id="KW-0489">Methyltransferase</keyword>
<dbReference type="RefSeq" id="WP_038086282.1">
    <property type="nucleotide sequence ID" value="NZ_JMIR01000008.1"/>
</dbReference>
<evidence type="ECO:0000256" key="4">
    <source>
        <dbReference type="ARBA" id="ARBA00022603"/>
    </source>
</evidence>
<dbReference type="SUPFAM" id="SSF46767">
    <property type="entry name" value="Methylated DNA-protein cysteine methyltransferase, C-terminal domain"/>
    <property type="match status" value="1"/>
</dbReference>
<dbReference type="Gene3D" id="3.30.160.70">
    <property type="entry name" value="Methylated DNA-protein cysteine methyltransferase domain"/>
    <property type="match status" value="1"/>
</dbReference>
<dbReference type="PROSITE" id="PS00374">
    <property type="entry name" value="MGMT"/>
    <property type="match status" value="1"/>
</dbReference>
<dbReference type="InterPro" id="IPR014048">
    <property type="entry name" value="MethylDNA_cys_MeTrfase_DNA-bd"/>
</dbReference>
<dbReference type="InterPro" id="IPR036631">
    <property type="entry name" value="MGMT_N_sf"/>
</dbReference>
<evidence type="ECO:0000256" key="8">
    <source>
        <dbReference type="ARBA" id="ARBA00049348"/>
    </source>
</evidence>
<dbReference type="OrthoDB" id="9802228at2"/>
<evidence type="ECO:0000256" key="3">
    <source>
        <dbReference type="ARBA" id="ARBA00011918"/>
    </source>
</evidence>
<dbReference type="Gene3D" id="1.10.10.10">
    <property type="entry name" value="Winged helix-like DNA-binding domain superfamily/Winged helix DNA-binding domain"/>
    <property type="match status" value="1"/>
</dbReference>
<dbReference type="AlphaFoldDB" id="A0A074LTG4"/>
<evidence type="ECO:0000313" key="10">
    <source>
        <dbReference type="EMBL" id="KEO83850.1"/>
    </source>
</evidence>
<dbReference type="InterPro" id="IPR001497">
    <property type="entry name" value="MethylDNA_cys_MeTrfase_AS"/>
</dbReference>
<dbReference type="InterPro" id="IPR036217">
    <property type="entry name" value="MethylDNA_cys_MeTrfase_DNAb"/>
</dbReference>